<dbReference type="EMBL" id="FTOR01000001">
    <property type="protein sequence ID" value="SIS75079.1"/>
    <property type="molecule type" value="Genomic_DNA"/>
</dbReference>
<dbReference type="RefSeq" id="WP_076376213.1">
    <property type="nucleotide sequence ID" value="NZ_AP017422.1"/>
</dbReference>
<name>A0A173MQ96_9BACT</name>
<keyword evidence="3" id="KW-1185">Reference proteome</keyword>
<proteinExistence type="predicted"/>
<keyword evidence="1" id="KW-0472">Membrane</keyword>
<dbReference type="InterPro" id="IPR011990">
    <property type="entry name" value="TPR-like_helical_dom_sf"/>
</dbReference>
<keyword evidence="1" id="KW-0812">Transmembrane</keyword>
<feature type="transmembrane region" description="Helical" evidence="1">
    <location>
        <begin position="91"/>
        <end position="110"/>
    </location>
</feature>
<dbReference type="Gene3D" id="1.25.40.10">
    <property type="entry name" value="Tetratricopeptide repeat domain"/>
    <property type="match status" value="1"/>
</dbReference>
<dbReference type="AlphaFoldDB" id="A0A173MQ96"/>
<dbReference type="SUPFAM" id="SSF48452">
    <property type="entry name" value="TPR-like"/>
    <property type="match status" value="1"/>
</dbReference>
<keyword evidence="1" id="KW-1133">Transmembrane helix</keyword>
<accession>A0A173MQ96</accession>
<evidence type="ECO:0000256" key="1">
    <source>
        <dbReference type="SAM" id="Phobius"/>
    </source>
</evidence>
<evidence type="ECO:0008006" key="4">
    <source>
        <dbReference type="Google" id="ProtNLM"/>
    </source>
</evidence>
<dbReference type="KEGG" id="fln:FLA_5602"/>
<sequence>MANTYTFEDIARYTSGDMSAEEQAAFEAALPQQPELQQKVALHREVEQTLQQQFAADPVKEQLQQTMQQLRAAHFTAPVSKAKVVFTRFRMGAITAAAAAVIAVMIWQPWQKDLYSSFAPTQMVANVERGDNTDSLLLQATTAFNKEDYATAVTLLHSVTQLQPQNSFAQFYYAVALTHINNMIAARPVFTQLYSGNSAFKYDAAFYMALSYIKEKNTKEAGIWLQKIPVDAVIYAKAQKLLQQL</sequence>
<gene>
    <name evidence="2" type="ORF">SAMN05421788_101989</name>
</gene>
<evidence type="ECO:0000313" key="3">
    <source>
        <dbReference type="Proteomes" id="UP000186917"/>
    </source>
</evidence>
<dbReference type="OrthoDB" id="1091348at2"/>
<dbReference type="Proteomes" id="UP000186917">
    <property type="component" value="Unassembled WGS sequence"/>
</dbReference>
<protein>
    <recommendedName>
        <fullName evidence="4">Tetratricopeptide repeat-containing protein</fullName>
    </recommendedName>
</protein>
<reference evidence="3" key="1">
    <citation type="submission" date="2017-01" db="EMBL/GenBank/DDBJ databases">
        <authorList>
            <person name="Varghese N."/>
            <person name="Submissions S."/>
        </authorList>
    </citation>
    <scope>NUCLEOTIDE SEQUENCE [LARGE SCALE GENOMIC DNA]</scope>
    <source>
        <strain evidence="3">DSM 21054</strain>
    </source>
</reference>
<dbReference type="STRING" id="477680.SAMN05421788_101989"/>
<organism evidence="2 3">
    <name type="scientific">Filimonas lacunae</name>
    <dbReference type="NCBI Taxonomy" id="477680"/>
    <lineage>
        <taxon>Bacteria</taxon>
        <taxon>Pseudomonadati</taxon>
        <taxon>Bacteroidota</taxon>
        <taxon>Chitinophagia</taxon>
        <taxon>Chitinophagales</taxon>
        <taxon>Chitinophagaceae</taxon>
        <taxon>Filimonas</taxon>
    </lineage>
</organism>
<evidence type="ECO:0000313" key="2">
    <source>
        <dbReference type="EMBL" id="SIS75079.1"/>
    </source>
</evidence>